<dbReference type="EMBL" id="CAKLBY020000312">
    <property type="protein sequence ID" value="CAK7945136.1"/>
    <property type="molecule type" value="Genomic_DNA"/>
</dbReference>
<name>A0AAV1VFF1_9STRA</name>
<protein>
    <recommendedName>
        <fullName evidence="3">Polyprotein</fullName>
    </recommendedName>
</protein>
<accession>A0AAV1VFF1</accession>
<evidence type="ECO:0000313" key="1">
    <source>
        <dbReference type="EMBL" id="CAK7945136.1"/>
    </source>
</evidence>
<dbReference type="CDD" id="cd09272">
    <property type="entry name" value="RNase_HI_RT_Ty1"/>
    <property type="match status" value="1"/>
</dbReference>
<proteinExistence type="predicted"/>
<comment type="caution">
    <text evidence="1">The sequence shown here is derived from an EMBL/GenBank/DDBJ whole genome shotgun (WGS) entry which is preliminary data.</text>
</comment>
<reference evidence="1" key="1">
    <citation type="submission" date="2024-01" db="EMBL/GenBank/DDBJ databases">
        <authorList>
            <person name="Webb A."/>
        </authorList>
    </citation>
    <scope>NUCLEOTIDE SEQUENCE</scope>
    <source>
        <strain evidence="1">Pm1</strain>
    </source>
</reference>
<dbReference type="AlphaFoldDB" id="A0AAV1VFF1"/>
<evidence type="ECO:0000313" key="2">
    <source>
        <dbReference type="Proteomes" id="UP001162060"/>
    </source>
</evidence>
<gene>
    <name evidence="1" type="ORF">PM001_LOCUS30286</name>
</gene>
<dbReference type="PANTHER" id="PTHR11439:SF467">
    <property type="entry name" value="INTEGRASE CATALYTIC DOMAIN-CONTAINING PROTEIN"/>
    <property type="match status" value="1"/>
</dbReference>
<dbReference type="Proteomes" id="UP001162060">
    <property type="component" value="Unassembled WGS sequence"/>
</dbReference>
<evidence type="ECO:0008006" key="3">
    <source>
        <dbReference type="Google" id="ProtNLM"/>
    </source>
</evidence>
<dbReference type="PANTHER" id="PTHR11439">
    <property type="entry name" value="GAG-POL-RELATED RETROTRANSPOSON"/>
    <property type="match status" value="1"/>
</dbReference>
<organism evidence="1 2">
    <name type="scientific">Peronospora matthiolae</name>
    <dbReference type="NCBI Taxonomy" id="2874970"/>
    <lineage>
        <taxon>Eukaryota</taxon>
        <taxon>Sar</taxon>
        <taxon>Stramenopiles</taxon>
        <taxon>Oomycota</taxon>
        <taxon>Peronosporomycetes</taxon>
        <taxon>Peronosporales</taxon>
        <taxon>Peronosporaceae</taxon>
        <taxon>Peronospora</taxon>
    </lineage>
</organism>
<sequence>MYVFTCTRPDIMHAVGEVARHCEKNGKQLWTAAKRVLKYLKMTADFSIVFDGNNKHEPLGFADVSWASDLDSRRSTTGYVFFINNSVVSWKSKRQPTVATSSTEAEYMASYSATQEAVWLRLMLSNIGIRDLRHL</sequence>